<dbReference type="AlphaFoldDB" id="A0A7I9ZGG1"/>
<evidence type="ECO:0000313" key="2">
    <source>
        <dbReference type="Proteomes" id="UP000465304"/>
    </source>
</evidence>
<comment type="caution">
    <text evidence="1">The sequence shown here is derived from an EMBL/GenBank/DDBJ whole genome shotgun (WGS) entry which is preliminary data.</text>
</comment>
<keyword evidence="2" id="KW-1185">Reference proteome</keyword>
<dbReference type="Pfam" id="PF20079">
    <property type="entry name" value="DUF6474"/>
    <property type="match status" value="1"/>
</dbReference>
<sequence>MTAGHPAGGVDDKIWEAAGMSLFKRRKSRATRRAEARAIKAKAKLEAKLSAKNDVRRFKAEQKAQARALKAQLKAQRDSDRTALKVAETELKAVREGKLFSPTKVRRALTVSRLLAPVVVPLVYRASIAARGLIDERRADKLGVPLSQLGQFSGHGAQFSARIAGAEHSLRQLSAKKPKDAETKQFVSAITERLSDLAAAVTAAENMPTARRRAAHAAIAEQLDGIDADLMARLGVA</sequence>
<protein>
    <submittedName>
        <fullName evidence="1">Uncharacterized protein</fullName>
    </submittedName>
</protein>
<reference evidence="1 2" key="1">
    <citation type="journal article" date="2019" name="Emerg. Microbes Infect.">
        <title>Comprehensive subspecies identification of 175 nontuberculous mycobacteria species based on 7547 genomic profiles.</title>
        <authorList>
            <person name="Matsumoto Y."/>
            <person name="Kinjo T."/>
            <person name="Motooka D."/>
            <person name="Nabeya D."/>
            <person name="Jung N."/>
            <person name="Uechi K."/>
            <person name="Horii T."/>
            <person name="Iida T."/>
            <person name="Fujita J."/>
            <person name="Nakamura S."/>
        </authorList>
    </citation>
    <scope>NUCLEOTIDE SEQUENCE [LARGE SCALE GENOMIC DNA]</scope>
    <source>
        <strain evidence="1 2">JCM 30996</strain>
    </source>
</reference>
<evidence type="ECO:0000313" key="1">
    <source>
        <dbReference type="EMBL" id="GFH00101.1"/>
    </source>
</evidence>
<gene>
    <name evidence="1" type="ORF">MHIP_05840</name>
</gene>
<dbReference type="EMBL" id="BLLB01000002">
    <property type="protein sequence ID" value="GFH00101.1"/>
    <property type="molecule type" value="Genomic_DNA"/>
</dbReference>
<dbReference type="InterPro" id="IPR045522">
    <property type="entry name" value="DUF6474"/>
</dbReference>
<proteinExistence type="predicted"/>
<organism evidence="1 2">
    <name type="scientific">Mycolicibacterium hippocampi</name>
    <dbReference type="NCBI Taxonomy" id="659824"/>
    <lineage>
        <taxon>Bacteria</taxon>
        <taxon>Bacillati</taxon>
        <taxon>Actinomycetota</taxon>
        <taxon>Actinomycetes</taxon>
        <taxon>Mycobacteriales</taxon>
        <taxon>Mycobacteriaceae</taxon>
        <taxon>Mycolicibacterium</taxon>
    </lineage>
</organism>
<accession>A0A7I9ZGG1</accession>
<dbReference type="Proteomes" id="UP000465304">
    <property type="component" value="Unassembled WGS sequence"/>
</dbReference>
<name>A0A7I9ZGG1_9MYCO</name>